<reference evidence="2" key="2">
    <citation type="journal article" date="2016" name="Arch. Virol.">
        <title>Molecular characterization and detection of a recombinant isolate of bamboo mosaic virus from China.</title>
        <authorList>
            <person name="Lin W."/>
            <person name="Gao F."/>
            <person name="Yang W."/>
            <person name="Yu C."/>
            <person name="Zhang J."/>
            <person name="Chen L."/>
            <person name="Wu Z."/>
            <person name="Hsu Y.H."/>
            <person name="Xie L."/>
        </authorList>
    </citation>
    <scope>NUCLEOTIDE SEQUENCE</scope>
    <source>
        <strain evidence="2">BaMV-YTHSL14</strain>
    </source>
</reference>
<accession>A0A0S2Z1W4</accession>
<evidence type="ECO:0000313" key="2">
    <source>
        <dbReference type="EMBL" id="ALQ32677.1"/>
    </source>
</evidence>
<dbReference type="EMBL" id="KT591186">
    <property type="protein sequence ID" value="ALQ32677.1"/>
    <property type="molecule type" value="Genomic_RNA"/>
</dbReference>
<name>A0A0S2Z1W4_9VIRU</name>
<organism evidence="2">
    <name type="scientific">Bamboo mosaic virus</name>
    <dbReference type="NCBI Taxonomy" id="35286"/>
    <lineage>
        <taxon>Viruses</taxon>
        <taxon>Riboviria</taxon>
        <taxon>Orthornavirae</taxon>
        <taxon>Kitrinoviricota</taxon>
        <taxon>Alsuviricetes</taxon>
        <taxon>Tymovirales</taxon>
        <taxon>Alphaflexiviridae</taxon>
        <taxon>Potexvirus</taxon>
        <taxon>Potexvirus bambusae</taxon>
    </lineage>
</organism>
<reference evidence="2" key="1">
    <citation type="submission" date="2015-08" db="EMBL/GenBank/DDBJ databases">
        <authorList>
            <person name="Babu N.S."/>
            <person name="Beckwith C.J."/>
            <person name="Beseler K.G."/>
            <person name="Brison A."/>
            <person name="Carone J.V."/>
            <person name="Caskin T.P."/>
            <person name="Diamond M."/>
            <person name="Durham M.E."/>
            <person name="Foxe J.M."/>
            <person name="Go M."/>
            <person name="Henderson B.A."/>
            <person name="Jones I.B."/>
            <person name="McGettigan J.A."/>
            <person name="Micheletti S.J."/>
            <person name="Nasrallah M.E."/>
            <person name="Ortiz D."/>
            <person name="Piller C.R."/>
            <person name="Privatt S.R."/>
            <person name="Schneider S.L."/>
            <person name="Sharp S."/>
            <person name="Smith T.C."/>
            <person name="Stanton J.D."/>
            <person name="Ullery H.E."/>
            <person name="Wilson R.J."/>
            <person name="Serrano M.G."/>
            <person name="Buck G."/>
            <person name="Lee V."/>
            <person name="Wang Y."/>
            <person name="Carvalho R."/>
            <person name="Voegtly L."/>
            <person name="Shi R."/>
            <person name="Duckworth R."/>
            <person name="Johnson A."/>
            <person name="Loviza R."/>
            <person name="Walstead R."/>
            <person name="Shah Z."/>
            <person name="Kiflezghi M."/>
            <person name="Wade K."/>
            <person name="Ball S.L."/>
            <person name="Bradley K.W."/>
            <person name="Asai D.J."/>
            <person name="Bowman C.A."/>
            <person name="Russell D.A."/>
            <person name="Pope W.H."/>
            <person name="Jacobs-Sera D."/>
            <person name="Hendrix R.W."/>
            <person name="Hatfull G.F."/>
        </authorList>
    </citation>
    <scope>NUCLEOTIDE SEQUENCE</scope>
    <source>
        <strain evidence="2">BaMV-YTHSL14</strain>
    </source>
</reference>
<sequence>MLNTDTLCIILIILILGIIYNILHHPAPPACEITINGHTISIRGNCYHTTSN</sequence>
<protein>
    <submittedName>
        <fullName evidence="2">ORF4</fullName>
    </submittedName>
</protein>
<keyword evidence="1" id="KW-1133">Transmembrane helix</keyword>
<evidence type="ECO:0000256" key="1">
    <source>
        <dbReference type="SAM" id="Phobius"/>
    </source>
</evidence>
<proteinExistence type="predicted"/>
<feature type="transmembrane region" description="Helical" evidence="1">
    <location>
        <begin position="7"/>
        <end position="23"/>
    </location>
</feature>
<keyword evidence="1" id="KW-0472">Membrane</keyword>
<keyword evidence="1" id="KW-0812">Transmembrane</keyword>